<proteinExistence type="predicted"/>
<gene>
    <name evidence="1" type="ORF">SMRZ_LOCUS12169</name>
</gene>
<accession>A0A183M7Z4</accession>
<keyword evidence="2" id="KW-1185">Reference proteome</keyword>
<dbReference type="EMBL" id="UZAI01007424">
    <property type="protein sequence ID" value="VDO99032.1"/>
    <property type="molecule type" value="Genomic_DNA"/>
</dbReference>
<reference evidence="1 2" key="1">
    <citation type="submission" date="2018-11" db="EMBL/GenBank/DDBJ databases">
        <authorList>
            <consortium name="Pathogen Informatics"/>
        </authorList>
    </citation>
    <scope>NUCLEOTIDE SEQUENCE [LARGE SCALE GENOMIC DNA]</scope>
    <source>
        <strain evidence="1 2">Zambia</strain>
    </source>
</reference>
<sequence>MQQKLILNIHWPDTISNSLLWERTNQLPAEEEITKRRWKWIGHTLHKSSNCITRQTLTCNPKKKRKSGKPKNTLPREIKADMKKMNNNGKQVEWIVQDRVRWRALVSGLYFSTKSNGGK</sequence>
<dbReference type="Proteomes" id="UP000277204">
    <property type="component" value="Unassembled WGS sequence"/>
</dbReference>
<dbReference type="AlphaFoldDB" id="A0A183M7Z4"/>
<evidence type="ECO:0000313" key="1">
    <source>
        <dbReference type="EMBL" id="VDO99032.1"/>
    </source>
</evidence>
<name>A0A183M7Z4_9TREM</name>
<protein>
    <submittedName>
        <fullName evidence="1">Uncharacterized protein</fullName>
    </submittedName>
</protein>
<organism evidence="1 2">
    <name type="scientific">Schistosoma margrebowiei</name>
    <dbReference type="NCBI Taxonomy" id="48269"/>
    <lineage>
        <taxon>Eukaryota</taxon>
        <taxon>Metazoa</taxon>
        <taxon>Spiralia</taxon>
        <taxon>Lophotrochozoa</taxon>
        <taxon>Platyhelminthes</taxon>
        <taxon>Trematoda</taxon>
        <taxon>Digenea</taxon>
        <taxon>Strigeidida</taxon>
        <taxon>Schistosomatoidea</taxon>
        <taxon>Schistosomatidae</taxon>
        <taxon>Schistosoma</taxon>
    </lineage>
</organism>
<evidence type="ECO:0000313" key="2">
    <source>
        <dbReference type="Proteomes" id="UP000277204"/>
    </source>
</evidence>